<evidence type="ECO:0000313" key="8">
    <source>
        <dbReference type="EMBL" id="KDR66636.1"/>
    </source>
</evidence>
<dbReference type="InterPro" id="IPR000330">
    <property type="entry name" value="SNF2_N"/>
</dbReference>
<gene>
    <name evidence="8" type="ORF">GALMADRAFT_147682</name>
</gene>
<dbReference type="PANTHER" id="PTHR45623">
    <property type="entry name" value="CHROMODOMAIN-HELICASE-DNA-BINDING PROTEIN 3-RELATED-RELATED"/>
    <property type="match status" value="1"/>
</dbReference>
<evidence type="ECO:0000256" key="1">
    <source>
        <dbReference type="ARBA" id="ARBA00004123"/>
    </source>
</evidence>
<keyword evidence="2" id="KW-0547">Nucleotide-binding</keyword>
<dbReference type="PANTHER" id="PTHR45623:SF49">
    <property type="entry name" value="SWI_SNF-RELATED MATRIX-ASSOCIATED ACTIN-DEPENDENT REGULATOR OF CHROMATIN SUBFAMILY A MEMBER 5"/>
    <property type="match status" value="1"/>
</dbReference>
<dbReference type="GO" id="GO:0003677">
    <property type="term" value="F:DNA binding"/>
    <property type="evidence" value="ECO:0007669"/>
    <property type="project" value="InterPro"/>
</dbReference>
<keyword evidence="3" id="KW-0378">Hydrolase</keyword>
<protein>
    <recommendedName>
        <fullName evidence="7">Helicase C-terminal domain-containing protein</fullName>
    </recommendedName>
</protein>
<dbReference type="GO" id="GO:0140658">
    <property type="term" value="F:ATP-dependent chromatin remodeler activity"/>
    <property type="evidence" value="ECO:0007669"/>
    <property type="project" value="TreeGrafter"/>
</dbReference>
<evidence type="ECO:0000259" key="7">
    <source>
        <dbReference type="PROSITE" id="PS51194"/>
    </source>
</evidence>
<accession>A0A067S757</accession>
<reference evidence="9" key="1">
    <citation type="journal article" date="2014" name="Proc. Natl. Acad. Sci. U.S.A.">
        <title>Extensive sampling of basidiomycete genomes demonstrates inadequacy of the white-rot/brown-rot paradigm for wood decay fungi.</title>
        <authorList>
            <person name="Riley R."/>
            <person name="Salamov A.A."/>
            <person name="Brown D.W."/>
            <person name="Nagy L.G."/>
            <person name="Floudas D."/>
            <person name="Held B.W."/>
            <person name="Levasseur A."/>
            <person name="Lombard V."/>
            <person name="Morin E."/>
            <person name="Otillar R."/>
            <person name="Lindquist E.A."/>
            <person name="Sun H."/>
            <person name="LaButti K.M."/>
            <person name="Schmutz J."/>
            <person name="Jabbour D."/>
            <person name="Luo H."/>
            <person name="Baker S.E."/>
            <person name="Pisabarro A.G."/>
            <person name="Walton J.D."/>
            <person name="Blanchette R.A."/>
            <person name="Henrissat B."/>
            <person name="Martin F."/>
            <person name="Cullen D."/>
            <person name="Hibbett D.S."/>
            <person name="Grigoriev I.V."/>
        </authorList>
    </citation>
    <scope>NUCLEOTIDE SEQUENCE [LARGE SCALE GENOMIC DNA]</scope>
    <source>
        <strain evidence="9">CBS 339.88</strain>
    </source>
</reference>
<dbReference type="InterPro" id="IPR036306">
    <property type="entry name" value="ISWI_HAND-dom_sf"/>
</dbReference>
<dbReference type="HOGENOM" id="CLU_347813_0_0_1"/>
<dbReference type="SUPFAM" id="SSF52540">
    <property type="entry name" value="P-loop containing nucleoside triphosphate hydrolases"/>
    <property type="match status" value="1"/>
</dbReference>
<dbReference type="Gene3D" id="3.40.50.10810">
    <property type="entry name" value="Tandem AAA-ATPase domain"/>
    <property type="match status" value="2"/>
</dbReference>
<dbReference type="Gene3D" id="1.10.1040.30">
    <property type="entry name" value="ISWI, HAND domain"/>
    <property type="match status" value="1"/>
</dbReference>
<organism evidence="8 9">
    <name type="scientific">Galerina marginata (strain CBS 339.88)</name>
    <dbReference type="NCBI Taxonomy" id="685588"/>
    <lineage>
        <taxon>Eukaryota</taxon>
        <taxon>Fungi</taxon>
        <taxon>Dikarya</taxon>
        <taxon>Basidiomycota</taxon>
        <taxon>Agaricomycotina</taxon>
        <taxon>Agaricomycetes</taxon>
        <taxon>Agaricomycetidae</taxon>
        <taxon>Agaricales</taxon>
        <taxon>Agaricineae</taxon>
        <taxon>Strophariaceae</taxon>
        <taxon>Galerina</taxon>
    </lineage>
</organism>
<comment type="subcellular location">
    <subcellularLocation>
        <location evidence="1">Nucleus</location>
    </subcellularLocation>
</comment>
<dbReference type="GO" id="GO:0005634">
    <property type="term" value="C:nucleus"/>
    <property type="evidence" value="ECO:0007669"/>
    <property type="project" value="UniProtKB-SubCell"/>
</dbReference>
<dbReference type="GO" id="GO:0016887">
    <property type="term" value="F:ATP hydrolysis activity"/>
    <property type="evidence" value="ECO:0007669"/>
    <property type="project" value="TreeGrafter"/>
</dbReference>
<dbReference type="SUPFAM" id="SSF101224">
    <property type="entry name" value="HAND domain of the nucleosome remodeling ATPase ISWI"/>
    <property type="match status" value="1"/>
</dbReference>
<dbReference type="STRING" id="685588.A0A067S757"/>
<dbReference type="Pfam" id="PF00176">
    <property type="entry name" value="SNF2-rel_dom"/>
    <property type="match status" value="2"/>
</dbReference>
<dbReference type="GO" id="GO:0042393">
    <property type="term" value="F:histone binding"/>
    <property type="evidence" value="ECO:0007669"/>
    <property type="project" value="TreeGrafter"/>
</dbReference>
<dbReference type="AlphaFoldDB" id="A0A067S757"/>
<evidence type="ECO:0000256" key="5">
    <source>
        <dbReference type="ARBA" id="ARBA00023242"/>
    </source>
</evidence>
<keyword evidence="5" id="KW-0539">Nucleus</keyword>
<dbReference type="GO" id="GO:0031491">
    <property type="term" value="F:nucleosome binding"/>
    <property type="evidence" value="ECO:0007669"/>
    <property type="project" value="InterPro"/>
</dbReference>
<sequence>MVLLHHNELNGILADEVVCFSFCLFPAFSKDDLPNPRIQGLGKALQIVSFLASDFPGPLLVVVRKSTLQSCGHEFGQWTPDVNVVILTVTGTKEERANIIATRLIPQDFEVCMISYAICIIELLALKIVRAFSSWGRLLITLTPLQLFSLLNFIYPEIFVDDADLDSFKHKDSEDEVAVEEEKSKRSTILTAWVKADVEKGLLPNKKISIYVGLTEMQRKLYRSVLEKMSTLLMLREVTCRPYLFGGAEPGTPYIADEHLIQNSGRMLILDKLLLSMKEKGSRALIFSQMSRVFGILEDYCLFRQYKLCLNDSSTSHEDHIAVIDDYNKPGSEKFILLTTRAGGLGFNLTTTDVVVLYDRDCKYDGLNVVGLNNFKSDASVQQWEGEDFPAGYILLFFLVSALSNITVSTLRAGLQKVDKATEVPGHRNRSSLLYSQDFQFFPDKLPVLQDCEPAAHKRFNDIPAVARKPVTEEDMPDILEQEWITAQEFSVQAEPLDDDDLEQKEEYIKGGFPDWSRRDFQQLVRVLETYERGADAITLVAKIQDRSRRKPYVTMFTGLPRGHGKSGADLVQAIWTATVILSPSAIGKVKSPTISQADGVVLTSTDETLATPKPVELVNLFNRSPKVGLNFNRIFELEEGDSGEKPSVPHLDDSDYKILDIPPLQFAPEYDFADKENLPGPFLKRVDKQDARKAAASASTSASTTTTLALGSPSFSSNRVRRRGSSGLPLRTVAAANSAGRRSRSISTMPNFASDADYMPPSLSESLSECIPTDPTEIAQLSRGEEGTPATLINFFLPFALALIGFRGSV</sequence>
<dbReference type="CDD" id="cd18793">
    <property type="entry name" value="SF2_C_SNF"/>
    <property type="match status" value="1"/>
</dbReference>
<dbReference type="InterPro" id="IPR049730">
    <property type="entry name" value="SNF2/RAD54-like_C"/>
</dbReference>
<evidence type="ECO:0000256" key="6">
    <source>
        <dbReference type="SAM" id="MobiDB-lite"/>
    </source>
</evidence>
<dbReference type="InterPro" id="IPR001650">
    <property type="entry name" value="Helicase_C-like"/>
</dbReference>
<dbReference type="Gene3D" id="3.40.50.300">
    <property type="entry name" value="P-loop containing nucleotide triphosphate hydrolases"/>
    <property type="match status" value="1"/>
</dbReference>
<dbReference type="Pfam" id="PF09110">
    <property type="entry name" value="HAND"/>
    <property type="match status" value="1"/>
</dbReference>
<feature type="domain" description="Helicase C-terminal" evidence="7">
    <location>
        <begin position="269"/>
        <end position="426"/>
    </location>
</feature>
<dbReference type="InterPro" id="IPR027417">
    <property type="entry name" value="P-loop_NTPase"/>
</dbReference>
<dbReference type="PROSITE" id="PS51194">
    <property type="entry name" value="HELICASE_CTER"/>
    <property type="match status" value="1"/>
</dbReference>
<dbReference type="InterPro" id="IPR015194">
    <property type="entry name" value="ISWI_HAND-dom"/>
</dbReference>
<dbReference type="GO" id="GO:0005524">
    <property type="term" value="F:ATP binding"/>
    <property type="evidence" value="ECO:0007669"/>
    <property type="project" value="InterPro"/>
</dbReference>
<evidence type="ECO:0000256" key="3">
    <source>
        <dbReference type="ARBA" id="ARBA00022801"/>
    </source>
</evidence>
<proteinExistence type="predicted"/>
<name>A0A067S757_GALM3</name>
<dbReference type="GO" id="GO:0000785">
    <property type="term" value="C:chromatin"/>
    <property type="evidence" value="ECO:0007669"/>
    <property type="project" value="TreeGrafter"/>
</dbReference>
<evidence type="ECO:0000313" key="9">
    <source>
        <dbReference type="Proteomes" id="UP000027222"/>
    </source>
</evidence>
<dbReference type="GO" id="GO:0034728">
    <property type="term" value="P:nucleosome organization"/>
    <property type="evidence" value="ECO:0007669"/>
    <property type="project" value="TreeGrafter"/>
</dbReference>
<dbReference type="OrthoDB" id="5857104at2759"/>
<dbReference type="Proteomes" id="UP000027222">
    <property type="component" value="Unassembled WGS sequence"/>
</dbReference>
<keyword evidence="9" id="KW-1185">Reference proteome</keyword>
<keyword evidence="4" id="KW-0067">ATP-binding</keyword>
<feature type="region of interest" description="Disordered" evidence="6">
    <location>
        <begin position="695"/>
        <end position="729"/>
    </location>
</feature>
<dbReference type="EMBL" id="KL142421">
    <property type="protein sequence ID" value="KDR66636.1"/>
    <property type="molecule type" value="Genomic_DNA"/>
</dbReference>
<dbReference type="Pfam" id="PF00271">
    <property type="entry name" value="Helicase_C"/>
    <property type="match status" value="1"/>
</dbReference>
<dbReference type="InterPro" id="IPR038718">
    <property type="entry name" value="SNF2-like_sf"/>
</dbReference>
<feature type="compositionally biased region" description="Low complexity" evidence="6">
    <location>
        <begin position="695"/>
        <end position="708"/>
    </location>
</feature>
<evidence type="ECO:0000256" key="2">
    <source>
        <dbReference type="ARBA" id="ARBA00022741"/>
    </source>
</evidence>
<evidence type="ECO:0000256" key="4">
    <source>
        <dbReference type="ARBA" id="ARBA00022840"/>
    </source>
</evidence>